<dbReference type="STRING" id="383855.M3AN64"/>
<proteinExistence type="predicted"/>
<dbReference type="Proteomes" id="UP000016932">
    <property type="component" value="Unassembled WGS sequence"/>
</dbReference>
<dbReference type="KEGG" id="pfj:MYCFIDRAFT_81989"/>
<name>M3AN64_PSEFD</name>
<dbReference type="VEuPathDB" id="FungiDB:MYCFIDRAFT_81989"/>
<keyword evidence="2" id="KW-1185">Reference proteome</keyword>
<accession>M3AN64</accession>
<dbReference type="HOGENOM" id="CLU_123440_0_0_1"/>
<dbReference type="OrthoDB" id="265717at2759"/>
<dbReference type="RefSeq" id="XP_007922822.1">
    <property type="nucleotide sequence ID" value="XM_007924631.1"/>
</dbReference>
<evidence type="ECO:0000313" key="1">
    <source>
        <dbReference type="EMBL" id="EME86041.1"/>
    </source>
</evidence>
<protein>
    <submittedName>
        <fullName evidence="1">Uncharacterized protein</fullName>
    </submittedName>
</protein>
<dbReference type="GeneID" id="19341894"/>
<reference evidence="1 2" key="1">
    <citation type="journal article" date="2012" name="PLoS Pathog.">
        <title>Diverse lifestyles and strategies of plant pathogenesis encoded in the genomes of eighteen Dothideomycetes fungi.</title>
        <authorList>
            <person name="Ohm R.A."/>
            <person name="Feau N."/>
            <person name="Henrissat B."/>
            <person name="Schoch C.L."/>
            <person name="Horwitz B.A."/>
            <person name="Barry K.W."/>
            <person name="Condon B.J."/>
            <person name="Copeland A.C."/>
            <person name="Dhillon B."/>
            <person name="Glaser F."/>
            <person name="Hesse C.N."/>
            <person name="Kosti I."/>
            <person name="LaButti K."/>
            <person name="Lindquist E.A."/>
            <person name="Lucas S."/>
            <person name="Salamov A.A."/>
            <person name="Bradshaw R.E."/>
            <person name="Ciuffetti L."/>
            <person name="Hamelin R.C."/>
            <person name="Kema G.H.J."/>
            <person name="Lawrence C."/>
            <person name="Scott J.A."/>
            <person name="Spatafora J.W."/>
            <person name="Turgeon B.G."/>
            <person name="de Wit P.J.G.M."/>
            <person name="Zhong S."/>
            <person name="Goodwin S.B."/>
            <person name="Grigoriev I.V."/>
        </authorList>
    </citation>
    <scope>NUCLEOTIDE SEQUENCE [LARGE SCALE GENOMIC DNA]</scope>
    <source>
        <strain evidence="1 2">CIRAD86</strain>
    </source>
</reference>
<evidence type="ECO:0000313" key="2">
    <source>
        <dbReference type="Proteomes" id="UP000016932"/>
    </source>
</evidence>
<dbReference type="EMBL" id="KB446556">
    <property type="protein sequence ID" value="EME86041.1"/>
    <property type="molecule type" value="Genomic_DNA"/>
</dbReference>
<dbReference type="eggNOG" id="ENOG502RJ7G">
    <property type="taxonomic scope" value="Eukaryota"/>
</dbReference>
<dbReference type="AlphaFoldDB" id="M3AN64"/>
<organism evidence="1 2">
    <name type="scientific">Pseudocercospora fijiensis (strain CIRAD86)</name>
    <name type="common">Black leaf streak disease fungus</name>
    <name type="synonym">Mycosphaerella fijiensis</name>
    <dbReference type="NCBI Taxonomy" id="383855"/>
    <lineage>
        <taxon>Eukaryota</taxon>
        <taxon>Fungi</taxon>
        <taxon>Dikarya</taxon>
        <taxon>Ascomycota</taxon>
        <taxon>Pezizomycotina</taxon>
        <taxon>Dothideomycetes</taxon>
        <taxon>Dothideomycetidae</taxon>
        <taxon>Mycosphaerellales</taxon>
        <taxon>Mycosphaerellaceae</taxon>
        <taxon>Pseudocercospora</taxon>
    </lineage>
</organism>
<gene>
    <name evidence="1" type="ORF">MYCFIDRAFT_81989</name>
</gene>
<sequence length="130" mass="14791">MGYAAGFDIVPRLTDIEEDKAAWEKFLAKIQEEFAGDAQVVSKVGYYKFVVGECPRLPRDGTKFMRFSSKISGSLTTVAEPYIRQVTEIARKIFKDRVKFWNELCDVDSEYKISDIIDSQQEYGSGEEAP</sequence>